<keyword evidence="4" id="KW-0508">mRNA splicing</keyword>
<feature type="region of interest" description="Disordered" evidence="5">
    <location>
        <begin position="252"/>
        <end position="506"/>
    </location>
</feature>
<evidence type="ECO:0000256" key="5">
    <source>
        <dbReference type="SAM" id="MobiDB-lite"/>
    </source>
</evidence>
<gene>
    <name evidence="7" type="ORF">D6D19_06108</name>
</gene>
<feature type="compositionally biased region" description="Basic and acidic residues" evidence="5">
    <location>
        <begin position="355"/>
        <end position="377"/>
    </location>
</feature>
<evidence type="ECO:0000256" key="2">
    <source>
        <dbReference type="ARBA" id="ARBA00008576"/>
    </source>
</evidence>
<dbReference type="EMBL" id="QZAO01000201">
    <property type="protein sequence ID" value="THW72907.1"/>
    <property type="molecule type" value="Genomic_DNA"/>
</dbReference>
<proteinExistence type="inferred from homology"/>
<feature type="compositionally biased region" description="Low complexity" evidence="5">
    <location>
        <begin position="23"/>
        <end position="39"/>
    </location>
</feature>
<dbReference type="PANTHER" id="PTHR15818">
    <property type="entry name" value="G PATCH AND KOW-CONTAINING"/>
    <property type="match status" value="1"/>
</dbReference>
<feature type="region of interest" description="Disordered" evidence="5">
    <location>
        <begin position="1"/>
        <end position="76"/>
    </location>
</feature>
<feature type="domain" description="Spp2/MOS2 G-patch" evidence="6">
    <location>
        <begin position="229"/>
        <end position="286"/>
    </location>
</feature>
<feature type="compositionally biased region" description="Basic and acidic residues" evidence="5">
    <location>
        <begin position="332"/>
        <end position="347"/>
    </location>
</feature>
<name>A0A4V6TAH0_AURPU</name>
<protein>
    <recommendedName>
        <fullName evidence="4">Pre-mRNA-splicing factor</fullName>
    </recommendedName>
</protein>
<dbReference type="GO" id="GO:0000398">
    <property type="term" value="P:mRNA splicing, via spliceosome"/>
    <property type="evidence" value="ECO:0007669"/>
    <property type="project" value="UniProtKB-UniRule"/>
</dbReference>
<evidence type="ECO:0000256" key="1">
    <source>
        <dbReference type="ARBA" id="ARBA00004123"/>
    </source>
</evidence>
<dbReference type="InterPro" id="IPR026822">
    <property type="entry name" value="Spp2/MOS2_G-patch"/>
</dbReference>
<evidence type="ECO:0000256" key="4">
    <source>
        <dbReference type="RuleBase" id="RU369096"/>
    </source>
</evidence>
<comment type="similarity">
    <text evidence="2 4">Belongs to the SPP2 family.</text>
</comment>
<keyword evidence="3 4" id="KW-0539">Nucleus</keyword>
<comment type="function">
    <text evidence="4">Involved in spliceosome maturation and the first step of pre-mRNA splicing.</text>
</comment>
<keyword evidence="4" id="KW-0747">Spliceosome</keyword>
<dbReference type="Pfam" id="PF12656">
    <property type="entry name" value="G-patch_2"/>
    <property type="match status" value="1"/>
</dbReference>
<evidence type="ECO:0000313" key="8">
    <source>
        <dbReference type="Proteomes" id="UP000308802"/>
    </source>
</evidence>
<keyword evidence="4" id="KW-0507">mRNA processing</keyword>
<sequence length="506" mass="57494">MKTSNSSHSITTTPQVARTEMNSLSFSLGGSSSKSSQRRSPPPTKRPNGTKRDHAALLDDASDDEDASTAKRQTITHFDTAAGGAVDAKAPQKEEKKPLVISALANRDWREASKRQRAQKYGITSEQLDARRENAQGDAQGVDKVVKETDAVKYGLNVFAPTAAVLEEDTPMDQEADQQEERAVKKTADQLAIDALTGAAPTSTLTIPAAAAATEEDAFADSFHSAPPAPSLSDYAAVPVEEYGAAMLRGMGWKGPSTTPSLPTRNGKKPLPPPKRPALLGIGADPNAAAQAEELGAWGKTSSSRANGRKEPTMFIPVSMKNKKTGETLTEDELKEKIRRDKEEAENQRFVVSDLEIRDKKRDRRDDGDRDRRRKDEYSDEEERRRRRRDRERDSDRKDREYDHHDKSRNYDRKDRQDRKERDRDSRRERSRDRESKRDRDRDHDKSSSRRDRSRDRDHDHKTRDRDYEKSSSRRERYDDDRSERRRRDRDGDGDRDGGSYRSSRR</sequence>
<dbReference type="AlphaFoldDB" id="A0A4V6TAH0"/>
<accession>A0A4V6TAH0</accession>
<feature type="compositionally biased region" description="Polar residues" evidence="5">
    <location>
        <begin position="1"/>
        <end position="22"/>
    </location>
</feature>
<comment type="subcellular location">
    <subcellularLocation>
        <location evidence="1 4">Nucleus</location>
    </subcellularLocation>
</comment>
<reference evidence="7 8" key="1">
    <citation type="submission" date="2018-10" db="EMBL/GenBank/DDBJ databases">
        <title>Fifty Aureobasidium pullulans genomes reveal a recombining polyextremotolerant generalist.</title>
        <authorList>
            <person name="Gostincar C."/>
            <person name="Turk M."/>
            <person name="Zajc J."/>
            <person name="Gunde-Cimerman N."/>
        </authorList>
    </citation>
    <scope>NUCLEOTIDE SEQUENCE [LARGE SCALE GENOMIC DNA]</scope>
    <source>
        <strain evidence="7 8">EXF-10659</strain>
    </source>
</reference>
<dbReference type="PANTHER" id="PTHR15818:SF2">
    <property type="entry name" value="G-PATCH DOMAIN AND KOW MOTIFS-CONTAINING PROTEIN"/>
    <property type="match status" value="1"/>
</dbReference>
<evidence type="ECO:0000259" key="6">
    <source>
        <dbReference type="Pfam" id="PF12656"/>
    </source>
</evidence>
<feature type="compositionally biased region" description="Basic and acidic residues" evidence="5">
    <location>
        <begin position="391"/>
        <end position="499"/>
    </location>
</feature>
<comment type="caution">
    <text evidence="7">The sequence shown here is derived from an EMBL/GenBank/DDBJ whole genome shotgun (WGS) entry which is preliminary data.</text>
</comment>
<organism evidence="7 8">
    <name type="scientific">Aureobasidium pullulans</name>
    <name type="common">Black yeast</name>
    <name type="synonym">Pullularia pullulans</name>
    <dbReference type="NCBI Taxonomy" id="5580"/>
    <lineage>
        <taxon>Eukaryota</taxon>
        <taxon>Fungi</taxon>
        <taxon>Dikarya</taxon>
        <taxon>Ascomycota</taxon>
        <taxon>Pezizomycotina</taxon>
        <taxon>Dothideomycetes</taxon>
        <taxon>Dothideomycetidae</taxon>
        <taxon>Dothideales</taxon>
        <taxon>Saccotheciaceae</taxon>
        <taxon>Aureobasidium</taxon>
    </lineage>
</organism>
<evidence type="ECO:0000256" key="3">
    <source>
        <dbReference type="ARBA" id="ARBA00023242"/>
    </source>
</evidence>
<dbReference type="GO" id="GO:0005681">
    <property type="term" value="C:spliceosomal complex"/>
    <property type="evidence" value="ECO:0007669"/>
    <property type="project" value="UniProtKB-UniRule"/>
</dbReference>
<dbReference type="InterPro" id="IPR045166">
    <property type="entry name" value="Spp2-like"/>
</dbReference>
<evidence type="ECO:0000313" key="7">
    <source>
        <dbReference type="EMBL" id="THW72907.1"/>
    </source>
</evidence>
<dbReference type="Proteomes" id="UP000308802">
    <property type="component" value="Unassembled WGS sequence"/>
</dbReference>